<accession>A0A414B8W5</accession>
<evidence type="ECO:0000256" key="2">
    <source>
        <dbReference type="SAM" id="MobiDB-lite"/>
    </source>
</evidence>
<comment type="caution">
    <text evidence="4">The sequence shown here is derived from an EMBL/GenBank/DDBJ whole genome shotgun (WGS) entry which is preliminary data.</text>
</comment>
<feature type="compositionally biased region" description="Polar residues" evidence="2">
    <location>
        <begin position="174"/>
        <end position="197"/>
    </location>
</feature>
<name>A0A414B8W5_9FIRM</name>
<dbReference type="PANTHER" id="PTHR37293">
    <property type="entry name" value="PHAGE REPLICATION PROTEIN-RELATED"/>
    <property type="match status" value="1"/>
</dbReference>
<organism evidence="4 5">
    <name type="scientific">Anaerobutyricum hallii</name>
    <dbReference type="NCBI Taxonomy" id="39488"/>
    <lineage>
        <taxon>Bacteria</taxon>
        <taxon>Bacillati</taxon>
        <taxon>Bacillota</taxon>
        <taxon>Clostridia</taxon>
        <taxon>Lachnospirales</taxon>
        <taxon>Lachnospiraceae</taxon>
        <taxon>Anaerobutyricum</taxon>
    </lineage>
</organism>
<dbReference type="InterPro" id="IPR034829">
    <property type="entry name" value="DnaD-like_sf"/>
</dbReference>
<dbReference type="NCBIfam" id="TIGR01446">
    <property type="entry name" value="DnaD_dom"/>
    <property type="match status" value="1"/>
</dbReference>
<dbReference type="InterPro" id="IPR053162">
    <property type="entry name" value="DnaD"/>
</dbReference>
<dbReference type="PANTHER" id="PTHR37293:SF5">
    <property type="entry name" value="DNA REPLICATION PROTEIN"/>
    <property type="match status" value="1"/>
</dbReference>
<feature type="region of interest" description="Disordered" evidence="2">
    <location>
        <begin position="134"/>
        <end position="154"/>
    </location>
</feature>
<feature type="compositionally biased region" description="Polar residues" evidence="2">
    <location>
        <begin position="137"/>
        <end position="154"/>
    </location>
</feature>
<dbReference type="InterPro" id="IPR006343">
    <property type="entry name" value="DnaB/C_C"/>
</dbReference>
<dbReference type="Proteomes" id="UP000284621">
    <property type="component" value="Unassembled WGS sequence"/>
</dbReference>
<dbReference type="SUPFAM" id="SSF158499">
    <property type="entry name" value="DnaD domain-like"/>
    <property type="match status" value="2"/>
</dbReference>
<evidence type="ECO:0000256" key="1">
    <source>
        <dbReference type="ARBA" id="ARBA00093462"/>
    </source>
</evidence>
<feature type="region of interest" description="Disordered" evidence="2">
    <location>
        <begin position="174"/>
        <end position="207"/>
    </location>
</feature>
<proteinExistence type="inferred from homology"/>
<feature type="region of interest" description="Disordered" evidence="2">
    <location>
        <begin position="379"/>
        <end position="407"/>
    </location>
</feature>
<feature type="domain" description="DnaB/C C-terminal" evidence="3">
    <location>
        <begin position="316"/>
        <end position="377"/>
    </location>
</feature>
<dbReference type="EMBL" id="QSID01000002">
    <property type="protein sequence ID" value="RHC67533.1"/>
    <property type="molecule type" value="Genomic_DNA"/>
</dbReference>
<reference evidence="4 5" key="1">
    <citation type="submission" date="2018-08" db="EMBL/GenBank/DDBJ databases">
        <title>A genome reference for cultivated species of the human gut microbiota.</title>
        <authorList>
            <person name="Zou Y."/>
            <person name="Xue W."/>
            <person name="Luo G."/>
        </authorList>
    </citation>
    <scope>NUCLEOTIDE SEQUENCE [LARGE SCALE GENOMIC DNA]</scope>
    <source>
        <strain evidence="4 5">AM34-3LB</strain>
    </source>
</reference>
<protein>
    <submittedName>
        <fullName evidence="4">DnaD domain protein</fullName>
    </submittedName>
</protein>
<comment type="similarity">
    <text evidence="1">Belongs to the DnaB/DnaD family.</text>
</comment>
<dbReference type="Gene3D" id="1.10.10.630">
    <property type="entry name" value="DnaD domain-like"/>
    <property type="match status" value="2"/>
</dbReference>
<dbReference type="Pfam" id="PF07261">
    <property type="entry name" value="DnaB_2"/>
    <property type="match status" value="2"/>
</dbReference>
<evidence type="ECO:0000313" key="4">
    <source>
        <dbReference type="EMBL" id="RHC67533.1"/>
    </source>
</evidence>
<feature type="domain" description="DnaB/C C-terminal" evidence="3">
    <location>
        <begin position="226"/>
        <end position="296"/>
    </location>
</feature>
<sequence length="443" mass="48340">MITDKLQMIEIRGIMSDKITLLYNVQNEVTVLPNKFIDEYMIKADGEYVKIYLLILRLQGMGLPVDVERIADYLELTRKDVLRALSYWEKAGILRTGAASETAATVTGSESMANGISGDTGTAQTVGTSEKVMATGVTGSDGNTMTAGTSGSDGNTMIAGTSGSDGNIITSGTSGSDGNTMASESTGQTGASLSPTITPVPDKNTLSPTEVQASMTNKDLERTIYMAETYIGRPFSSTELNSFCYINDQLHFSSDLLEYLIEYCVTRGKKSVRYIESVAINWYQQGITSVQEAKEQSTLYSQNVFPIMKAFGISNRDPGSAELDYIKKWNSLGLGTDIIIEACSRTLLATHQASFPYANKILEDWKRLGVRNTSDIKHLDDKHRSTASSSSGSAAGYTQGQPRKGSIGAAARKNTATNQFHNFEQRTYDFNDLESRLLDKTRR</sequence>
<feature type="compositionally biased region" description="Low complexity" evidence="2">
    <location>
        <begin position="386"/>
        <end position="396"/>
    </location>
</feature>
<dbReference type="AlphaFoldDB" id="A0A414B8W5"/>
<keyword evidence="5" id="KW-1185">Reference proteome</keyword>
<evidence type="ECO:0000313" key="5">
    <source>
        <dbReference type="Proteomes" id="UP000284621"/>
    </source>
</evidence>
<evidence type="ECO:0000259" key="3">
    <source>
        <dbReference type="Pfam" id="PF07261"/>
    </source>
</evidence>
<gene>
    <name evidence="4" type="ORF">DW833_02480</name>
</gene>